<evidence type="ECO:0000313" key="3">
    <source>
        <dbReference type="EMBL" id="MBD5778284.1"/>
    </source>
</evidence>
<dbReference type="EMBL" id="JACYFG010000004">
    <property type="protein sequence ID" value="MBD5778284.1"/>
    <property type="molecule type" value="Genomic_DNA"/>
</dbReference>
<sequence>MDLKIVWTETALSDVESIVGYVADRNVDAARKLGADLISSVESLSSLPRQGRLYEPSREGGEVRELLCRGYRLFYRVKDGQGLVEIARVWHGARSEPRM</sequence>
<keyword evidence="2" id="KW-1277">Toxin-antitoxin system</keyword>
<reference evidence="3" key="1">
    <citation type="submission" date="2020-09" db="EMBL/GenBank/DDBJ databases">
        <title>Pelagicoccus enzymogenes sp. nov. with an EPS production, isolated from marine sediment.</title>
        <authorList>
            <person name="Feng X."/>
        </authorList>
    </citation>
    <scope>NUCLEOTIDE SEQUENCE</scope>
    <source>
        <strain evidence="3">NFK12</strain>
    </source>
</reference>
<comment type="caution">
    <text evidence="3">The sequence shown here is derived from an EMBL/GenBank/DDBJ whole genome shotgun (WGS) entry which is preliminary data.</text>
</comment>
<dbReference type="InterPro" id="IPR051803">
    <property type="entry name" value="TA_system_RelE-like_toxin"/>
</dbReference>
<proteinExistence type="inferred from homology"/>
<dbReference type="RefSeq" id="WP_191615420.1">
    <property type="nucleotide sequence ID" value="NZ_JACYFG010000004.1"/>
</dbReference>
<dbReference type="Pfam" id="PF05016">
    <property type="entry name" value="ParE_toxin"/>
    <property type="match status" value="1"/>
</dbReference>
<protein>
    <submittedName>
        <fullName evidence="3">Type II toxin-antitoxin system RelE/ParE family toxin</fullName>
    </submittedName>
</protein>
<comment type="similarity">
    <text evidence="1">Belongs to the RelE toxin family.</text>
</comment>
<keyword evidence="4" id="KW-1185">Reference proteome</keyword>
<dbReference type="SUPFAM" id="SSF143011">
    <property type="entry name" value="RelE-like"/>
    <property type="match status" value="1"/>
</dbReference>
<gene>
    <name evidence="3" type="ORF">IEN85_02100</name>
</gene>
<dbReference type="InterPro" id="IPR035093">
    <property type="entry name" value="RelE/ParE_toxin_dom_sf"/>
</dbReference>
<dbReference type="PANTHER" id="PTHR33755">
    <property type="entry name" value="TOXIN PARE1-RELATED"/>
    <property type="match status" value="1"/>
</dbReference>
<dbReference type="InterPro" id="IPR007712">
    <property type="entry name" value="RelE/ParE_toxin"/>
</dbReference>
<dbReference type="Gene3D" id="3.30.2310.20">
    <property type="entry name" value="RelE-like"/>
    <property type="match status" value="1"/>
</dbReference>
<dbReference type="Proteomes" id="UP000622317">
    <property type="component" value="Unassembled WGS sequence"/>
</dbReference>
<dbReference type="AlphaFoldDB" id="A0A927F4K3"/>
<organism evidence="3 4">
    <name type="scientific">Pelagicoccus enzymogenes</name>
    <dbReference type="NCBI Taxonomy" id="2773457"/>
    <lineage>
        <taxon>Bacteria</taxon>
        <taxon>Pseudomonadati</taxon>
        <taxon>Verrucomicrobiota</taxon>
        <taxon>Opitutia</taxon>
        <taxon>Puniceicoccales</taxon>
        <taxon>Pelagicoccaceae</taxon>
        <taxon>Pelagicoccus</taxon>
    </lineage>
</organism>
<evidence type="ECO:0000256" key="2">
    <source>
        <dbReference type="ARBA" id="ARBA00022649"/>
    </source>
</evidence>
<evidence type="ECO:0000256" key="1">
    <source>
        <dbReference type="ARBA" id="ARBA00006226"/>
    </source>
</evidence>
<name>A0A927F4K3_9BACT</name>
<accession>A0A927F4K3</accession>
<evidence type="ECO:0000313" key="4">
    <source>
        <dbReference type="Proteomes" id="UP000622317"/>
    </source>
</evidence>